<dbReference type="GO" id="GO:0015074">
    <property type="term" value="P:DNA integration"/>
    <property type="evidence" value="ECO:0007669"/>
    <property type="project" value="InterPro"/>
</dbReference>
<dbReference type="AlphaFoldDB" id="A0A5M3Y054"/>
<keyword evidence="1" id="KW-0233">DNA recombination</keyword>
<evidence type="ECO:0000313" key="4">
    <source>
        <dbReference type="Proteomes" id="UP000377595"/>
    </source>
</evidence>
<dbReference type="GO" id="GO:0006310">
    <property type="term" value="P:DNA recombination"/>
    <property type="evidence" value="ECO:0007669"/>
    <property type="project" value="UniProtKB-KW"/>
</dbReference>
<name>A0A5M3Y054_9ACTN</name>
<dbReference type="InterPro" id="IPR013762">
    <property type="entry name" value="Integrase-like_cat_sf"/>
</dbReference>
<dbReference type="CDD" id="cd00397">
    <property type="entry name" value="DNA_BRE_C"/>
    <property type="match status" value="1"/>
</dbReference>
<dbReference type="InterPro" id="IPR011010">
    <property type="entry name" value="DNA_brk_join_enz"/>
</dbReference>
<dbReference type="Pfam" id="PF00589">
    <property type="entry name" value="Phage_integrase"/>
    <property type="match status" value="1"/>
</dbReference>
<evidence type="ECO:0000256" key="1">
    <source>
        <dbReference type="ARBA" id="ARBA00023172"/>
    </source>
</evidence>
<protein>
    <recommendedName>
        <fullName evidence="2">Tyr recombinase domain-containing protein</fullName>
    </recommendedName>
</protein>
<accession>A0A5M3Y054</accession>
<sequence>MQPALTLARQRGLAKHITPQTLRHTMITMLRDGGVAPGVMQLVAGHESYQTTAGYAGSQTSAQRRLILNSVQPVVDAAEAVFDIPPEDGHL</sequence>
<gene>
    <name evidence="3" type="ORF">Aple_095390</name>
</gene>
<feature type="domain" description="Tyr recombinase" evidence="2">
    <location>
        <begin position="7"/>
        <end position="59"/>
    </location>
</feature>
<dbReference type="EMBL" id="BLAF01000092">
    <property type="protein sequence ID" value="GES26640.1"/>
    <property type="molecule type" value="Genomic_DNA"/>
</dbReference>
<dbReference type="InterPro" id="IPR002104">
    <property type="entry name" value="Integrase_catalytic"/>
</dbReference>
<comment type="caution">
    <text evidence="3">The sequence shown here is derived from an EMBL/GenBank/DDBJ whole genome shotgun (WGS) entry which is preliminary data.</text>
</comment>
<organism evidence="3 4">
    <name type="scientific">Acrocarpospora pleiomorpha</name>
    <dbReference type="NCBI Taxonomy" id="90975"/>
    <lineage>
        <taxon>Bacteria</taxon>
        <taxon>Bacillati</taxon>
        <taxon>Actinomycetota</taxon>
        <taxon>Actinomycetes</taxon>
        <taxon>Streptosporangiales</taxon>
        <taxon>Streptosporangiaceae</taxon>
        <taxon>Acrocarpospora</taxon>
    </lineage>
</organism>
<reference evidence="3 4" key="1">
    <citation type="submission" date="2019-10" db="EMBL/GenBank/DDBJ databases">
        <title>Whole genome shotgun sequence of Acrocarpospora pleiomorpha NBRC 16267.</title>
        <authorList>
            <person name="Ichikawa N."/>
            <person name="Kimura A."/>
            <person name="Kitahashi Y."/>
            <person name="Komaki H."/>
            <person name="Oguchi A."/>
        </authorList>
    </citation>
    <scope>NUCLEOTIDE SEQUENCE [LARGE SCALE GENOMIC DNA]</scope>
    <source>
        <strain evidence="3 4">NBRC 16267</strain>
    </source>
</reference>
<keyword evidence="4" id="KW-1185">Reference proteome</keyword>
<evidence type="ECO:0000313" key="3">
    <source>
        <dbReference type="EMBL" id="GES26640.1"/>
    </source>
</evidence>
<dbReference type="Proteomes" id="UP000377595">
    <property type="component" value="Unassembled WGS sequence"/>
</dbReference>
<evidence type="ECO:0000259" key="2">
    <source>
        <dbReference type="Pfam" id="PF00589"/>
    </source>
</evidence>
<proteinExistence type="predicted"/>
<dbReference type="Gene3D" id="1.10.443.10">
    <property type="entry name" value="Intergrase catalytic core"/>
    <property type="match status" value="1"/>
</dbReference>
<dbReference type="SUPFAM" id="SSF56349">
    <property type="entry name" value="DNA breaking-rejoining enzymes"/>
    <property type="match status" value="1"/>
</dbReference>
<dbReference type="GO" id="GO:0003677">
    <property type="term" value="F:DNA binding"/>
    <property type="evidence" value="ECO:0007669"/>
    <property type="project" value="InterPro"/>
</dbReference>